<keyword evidence="5" id="KW-0274">FAD</keyword>
<evidence type="ECO:0000256" key="4">
    <source>
        <dbReference type="ARBA" id="ARBA00022630"/>
    </source>
</evidence>
<dbReference type="PRINTS" id="PR00419">
    <property type="entry name" value="ADXRDTASE"/>
</dbReference>
<comment type="similarity">
    <text evidence="2">Belongs to the ferredoxin--NADP reductase type 1 family.</text>
</comment>
<evidence type="ECO:0000256" key="1">
    <source>
        <dbReference type="ARBA" id="ARBA00001974"/>
    </source>
</evidence>
<dbReference type="Proteomes" id="UP001501676">
    <property type="component" value="Unassembled WGS sequence"/>
</dbReference>
<dbReference type="EMBL" id="BAAAYN010000014">
    <property type="protein sequence ID" value="GAA3386096.1"/>
    <property type="molecule type" value="Genomic_DNA"/>
</dbReference>
<evidence type="ECO:0000256" key="2">
    <source>
        <dbReference type="ARBA" id="ARBA00008312"/>
    </source>
</evidence>
<accession>A0ABP6SWZ0</accession>
<dbReference type="Gene3D" id="3.50.50.60">
    <property type="entry name" value="FAD/NAD(P)-binding domain"/>
    <property type="match status" value="1"/>
</dbReference>
<keyword evidence="4" id="KW-0285">Flavoprotein</keyword>
<dbReference type="SUPFAM" id="SSF51971">
    <property type="entry name" value="Nucleotide-binding domain"/>
    <property type="match status" value="2"/>
</dbReference>
<reference evidence="11" key="1">
    <citation type="journal article" date="2019" name="Int. J. Syst. Evol. Microbiol.">
        <title>The Global Catalogue of Microorganisms (GCM) 10K type strain sequencing project: providing services to taxonomists for standard genome sequencing and annotation.</title>
        <authorList>
            <consortium name="The Broad Institute Genomics Platform"/>
            <consortium name="The Broad Institute Genome Sequencing Center for Infectious Disease"/>
            <person name="Wu L."/>
            <person name="Ma J."/>
        </authorList>
    </citation>
    <scope>NUCLEOTIDE SEQUENCE [LARGE SCALE GENOMIC DNA]</scope>
    <source>
        <strain evidence="11">JCM 9458</strain>
    </source>
</reference>
<name>A0ABP6SWZ0_9ACTN</name>
<dbReference type="PANTHER" id="PTHR48467:SF1">
    <property type="entry name" value="GLUTAMATE SYNTHASE 1 [NADH], CHLOROPLASTIC-LIKE"/>
    <property type="match status" value="1"/>
</dbReference>
<evidence type="ECO:0000256" key="7">
    <source>
        <dbReference type="ARBA" id="ARBA00023002"/>
    </source>
</evidence>
<organism evidence="10 11">
    <name type="scientific">Cryptosporangium minutisporangium</name>
    <dbReference type="NCBI Taxonomy" id="113569"/>
    <lineage>
        <taxon>Bacteria</taxon>
        <taxon>Bacillati</taxon>
        <taxon>Actinomycetota</taxon>
        <taxon>Actinomycetes</taxon>
        <taxon>Cryptosporangiales</taxon>
        <taxon>Cryptosporangiaceae</taxon>
        <taxon>Cryptosporangium</taxon>
    </lineage>
</organism>
<dbReference type="RefSeq" id="WP_345727947.1">
    <property type="nucleotide sequence ID" value="NZ_BAAAYN010000014.1"/>
</dbReference>
<dbReference type="EC" id="1.18.1.2" evidence="3"/>
<feature type="domain" description="FAD/NAD(P)-binding" evidence="9">
    <location>
        <begin position="7"/>
        <end position="190"/>
    </location>
</feature>
<proteinExistence type="inferred from homology"/>
<gene>
    <name evidence="10" type="ORF">GCM10020369_22120</name>
</gene>
<dbReference type="Gene3D" id="3.40.50.720">
    <property type="entry name" value="NAD(P)-binding Rossmann-like Domain"/>
    <property type="match status" value="1"/>
</dbReference>
<comment type="cofactor">
    <cofactor evidence="1">
        <name>FAD</name>
        <dbReference type="ChEBI" id="CHEBI:57692"/>
    </cofactor>
</comment>
<evidence type="ECO:0000259" key="9">
    <source>
        <dbReference type="Pfam" id="PF07992"/>
    </source>
</evidence>
<dbReference type="InterPro" id="IPR055275">
    <property type="entry name" value="Ferredox_Rdtase"/>
</dbReference>
<evidence type="ECO:0000313" key="10">
    <source>
        <dbReference type="EMBL" id="GAA3386096.1"/>
    </source>
</evidence>
<evidence type="ECO:0000256" key="6">
    <source>
        <dbReference type="ARBA" id="ARBA00022857"/>
    </source>
</evidence>
<keyword evidence="6" id="KW-0521">NADP</keyword>
<comment type="catalytic activity">
    <reaction evidence="8">
        <text>2 reduced [2Fe-2S]-[ferredoxin] + NADP(+) + H(+) = 2 oxidized [2Fe-2S]-[ferredoxin] + NADPH</text>
        <dbReference type="Rhea" id="RHEA:20125"/>
        <dbReference type="Rhea" id="RHEA-COMP:10000"/>
        <dbReference type="Rhea" id="RHEA-COMP:10001"/>
        <dbReference type="ChEBI" id="CHEBI:15378"/>
        <dbReference type="ChEBI" id="CHEBI:33737"/>
        <dbReference type="ChEBI" id="CHEBI:33738"/>
        <dbReference type="ChEBI" id="CHEBI:57783"/>
        <dbReference type="ChEBI" id="CHEBI:58349"/>
        <dbReference type="EC" id="1.18.1.2"/>
    </reaction>
</comment>
<sequence>MDQRPVRVAVVGSGPSGIYAAEALTRQCDVPVEVDVLDRLPTPFGLVRYGVAPDHLSIRGIRETLWRLLRDPAVRFLGNVELGTDLTVDELRRHVDAVVYTFGAARDRRLGIPGEDLPGSLAATDVVAWYCGHPDVDREPVEEALRAVRSAVVVGVGNVALDVGRVLARCGALHHTDMPQHVLSALAGCPVRDIHLLGRRAPAHAAFTTKELRELGKLDGVAVHVDPDDLAPHPATDALLAADRAAARNVEVLRGWAANPDGVGRPTGVHLRFFTRPVEILGTDRVEGVLTERTALTPDGTLVGTGEQAVIEAQLVVRSVGYRGVPLPGLPFDASAGVVPHDRGRVVRDDAPAPGEYVAGWIKRGPTGVIGTNKSDAHETVDTLLADAAAGTLPRTARPDREALTALLADRGVRVFSLDDWRTIDAAEIALGESLGRARTTVATRADLLDAVRAADPHSRQRIG</sequence>
<protein>
    <recommendedName>
        <fullName evidence="3">ferredoxin--NADP(+) reductase</fullName>
        <ecNumber evidence="3">1.18.1.2</ecNumber>
    </recommendedName>
</protein>
<dbReference type="Pfam" id="PF07992">
    <property type="entry name" value="Pyr_redox_2"/>
    <property type="match status" value="1"/>
</dbReference>
<dbReference type="PANTHER" id="PTHR48467">
    <property type="entry name" value="GLUTAMATE SYNTHASE 1 [NADH], CHLOROPLASTIC-LIKE"/>
    <property type="match status" value="1"/>
</dbReference>
<evidence type="ECO:0000256" key="3">
    <source>
        <dbReference type="ARBA" id="ARBA00013223"/>
    </source>
</evidence>
<keyword evidence="7" id="KW-0560">Oxidoreductase</keyword>
<dbReference type="PIRSF" id="PIRSF000362">
    <property type="entry name" value="FNR"/>
    <property type="match status" value="1"/>
</dbReference>
<comment type="caution">
    <text evidence="10">The sequence shown here is derived from an EMBL/GenBank/DDBJ whole genome shotgun (WGS) entry which is preliminary data.</text>
</comment>
<evidence type="ECO:0000256" key="5">
    <source>
        <dbReference type="ARBA" id="ARBA00022827"/>
    </source>
</evidence>
<evidence type="ECO:0000256" key="8">
    <source>
        <dbReference type="ARBA" id="ARBA00047776"/>
    </source>
</evidence>
<dbReference type="InterPro" id="IPR036188">
    <property type="entry name" value="FAD/NAD-bd_sf"/>
</dbReference>
<keyword evidence="11" id="KW-1185">Reference proteome</keyword>
<dbReference type="InterPro" id="IPR023753">
    <property type="entry name" value="FAD/NAD-binding_dom"/>
</dbReference>
<dbReference type="InterPro" id="IPR021163">
    <property type="entry name" value="Ferredox_Rdtase_adrenod"/>
</dbReference>
<evidence type="ECO:0000313" key="11">
    <source>
        <dbReference type="Proteomes" id="UP001501676"/>
    </source>
</evidence>